<dbReference type="HOGENOM" id="CLU_730855_0_0_11"/>
<dbReference type="InterPro" id="IPR009351">
    <property type="entry name" value="AlkZ-like"/>
</dbReference>
<dbReference type="STRING" id="208439.AJAP_00100"/>
<feature type="region of interest" description="Disordered" evidence="1">
    <location>
        <begin position="301"/>
        <end position="322"/>
    </location>
</feature>
<evidence type="ECO:0000256" key="1">
    <source>
        <dbReference type="SAM" id="MobiDB-lite"/>
    </source>
</evidence>
<dbReference type="PANTHER" id="PTHR38479:SF2">
    <property type="entry name" value="WINGED HELIX DNA-BINDING DOMAIN-CONTAINING PROTEIN"/>
    <property type="match status" value="1"/>
</dbReference>
<accession>A0A075UK19</accession>
<dbReference type="eggNOG" id="COG3214">
    <property type="taxonomic scope" value="Bacteria"/>
</dbReference>
<feature type="region of interest" description="Disordered" evidence="1">
    <location>
        <begin position="372"/>
        <end position="397"/>
    </location>
</feature>
<dbReference type="RefSeq" id="WP_038507045.1">
    <property type="nucleotide sequence ID" value="NZ_CP008953.1"/>
</dbReference>
<gene>
    <name evidence="2" type="ORF">AJAP_00100</name>
</gene>
<dbReference type="EMBL" id="CP008953">
    <property type="protein sequence ID" value="AIG72959.1"/>
    <property type="molecule type" value="Genomic_DNA"/>
</dbReference>
<dbReference type="AlphaFoldDB" id="A0A075UK19"/>
<evidence type="ECO:0008006" key="4">
    <source>
        <dbReference type="Google" id="ProtNLM"/>
    </source>
</evidence>
<evidence type="ECO:0000313" key="3">
    <source>
        <dbReference type="Proteomes" id="UP000028492"/>
    </source>
</evidence>
<proteinExistence type="predicted"/>
<keyword evidence="3" id="KW-1185">Reference proteome</keyword>
<dbReference type="Pfam" id="PF06224">
    <property type="entry name" value="AlkZ-like"/>
    <property type="match status" value="1"/>
</dbReference>
<sequence length="397" mass="42862">MATDKLRAWWAHRQGLDGSLLGSSAAEVLERTGWMRSVGGSAPYLGLFARARLDRETVDADVARLAIHELPSARGCTYVLPSADFELGLTVGAAAPAGELVAAEKYLGVTQAEIEQLCVTVADLLDASDEPLGPAAIKDAAGSAVRDLGEAGRKRGTTTTLPLALGLLQARGDIRRVPVNGRLDQQRYGYVRWTPSPRGGLSDMDTARTELARRYFSWAAPASLRHFRWFSGFTAASAKKIAEQLELVPLDGTDLVMPKELADEFAAFTVPSEPSYALLAGIDGIHLLHREMSRLLADADVERPVPGGRPGETLGGQADPPSHVIVDRGRIAGLWEFDTEAGKIVHKFFGEEDAALRETIAKTEEFVRDQLGDARSFSLDSPKSRASRVADLRPSPR</sequence>
<dbReference type="KEGG" id="aja:AJAP_00100"/>
<dbReference type="Proteomes" id="UP000028492">
    <property type="component" value="Chromosome"/>
</dbReference>
<reference evidence="2 3" key="1">
    <citation type="journal article" date="2014" name="J. Biotechnol.">
        <title>Complete genome sequence of the actinobacterium Amycolatopsis japonica MG417-CF17(T) (=DSM 44213T) producing (S,S)-N,N'-ethylenediaminedisuccinic acid.</title>
        <authorList>
            <person name="Stegmann E."/>
            <person name="Albersmeier A."/>
            <person name="Spohn M."/>
            <person name="Gert H."/>
            <person name="Weber T."/>
            <person name="Wohlleben W."/>
            <person name="Kalinowski J."/>
            <person name="Ruckert C."/>
        </authorList>
    </citation>
    <scope>NUCLEOTIDE SEQUENCE [LARGE SCALE GENOMIC DNA]</scope>
    <source>
        <strain evidence="3">MG417-CF17 (DSM 44213)</strain>
    </source>
</reference>
<name>A0A075UK19_9PSEU</name>
<dbReference type="PANTHER" id="PTHR38479">
    <property type="entry name" value="LMO0824 PROTEIN"/>
    <property type="match status" value="1"/>
</dbReference>
<protein>
    <recommendedName>
        <fullName evidence="4">Winged helix DNA-binding domain-containing protein</fullName>
    </recommendedName>
</protein>
<organism evidence="2 3">
    <name type="scientific">Amycolatopsis japonica</name>
    <dbReference type="NCBI Taxonomy" id="208439"/>
    <lineage>
        <taxon>Bacteria</taxon>
        <taxon>Bacillati</taxon>
        <taxon>Actinomycetota</taxon>
        <taxon>Actinomycetes</taxon>
        <taxon>Pseudonocardiales</taxon>
        <taxon>Pseudonocardiaceae</taxon>
        <taxon>Amycolatopsis</taxon>
        <taxon>Amycolatopsis japonica group</taxon>
    </lineage>
</organism>
<evidence type="ECO:0000313" key="2">
    <source>
        <dbReference type="EMBL" id="AIG72959.1"/>
    </source>
</evidence>